<dbReference type="InterPro" id="IPR050259">
    <property type="entry name" value="SDR"/>
</dbReference>
<evidence type="ECO:0000259" key="3">
    <source>
        <dbReference type="SMART" id="SM00822"/>
    </source>
</evidence>
<dbReference type="Pfam" id="PF13561">
    <property type="entry name" value="adh_short_C2"/>
    <property type="match status" value="1"/>
</dbReference>
<dbReference type="RefSeq" id="WP_156218567.1">
    <property type="nucleotide sequence ID" value="NZ_WOFH01000008.1"/>
</dbReference>
<reference evidence="4 5" key="1">
    <citation type="submission" date="2019-11" db="EMBL/GenBank/DDBJ databases">
        <authorList>
            <person name="Cao P."/>
        </authorList>
    </citation>
    <scope>NUCLEOTIDE SEQUENCE [LARGE SCALE GENOMIC DNA]</scope>
    <source>
        <strain evidence="4 5">NEAU-AAG5</strain>
    </source>
</reference>
<feature type="domain" description="Ketoreductase" evidence="3">
    <location>
        <begin position="6"/>
        <end position="186"/>
    </location>
</feature>
<dbReference type="EMBL" id="WOFH01000008">
    <property type="protein sequence ID" value="MUN39387.1"/>
    <property type="molecule type" value="Genomic_DNA"/>
</dbReference>
<organism evidence="4 5">
    <name type="scientific">Actinomadura litoris</name>
    <dbReference type="NCBI Taxonomy" id="2678616"/>
    <lineage>
        <taxon>Bacteria</taxon>
        <taxon>Bacillati</taxon>
        <taxon>Actinomycetota</taxon>
        <taxon>Actinomycetes</taxon>
        <taxon>Streptosporangiales</taxon>
        <taxon>Thermomonosporaceae</taxon>
        <taxon>Actinomadura</taxon>
    </lineage>
</organism>
<dbReference type="SUPFAM" id="SSF51735">
    <property type="entry name" value="NAD(P)-binding Rossmann-fold domains"/>
    <property type="match status" value="1"/>
</dbReference>
<gene>
    <name evidence="4" type="ORF">GNZ18_22685</name>
</gene>
<dbReference type="GO" id="GO:0016491">
    <property type="term" value="F:oxidoreductase activity"/>
    <property type="evidence" value="ECO:0007669"/>
    <property type="project" value="UniProtKB-KW"/>
</dbReference>
<dbReference type="InterPro" id="IPR002347">
    <property type="entry name" value="SDR_fam"/>
</dbReference>
<evidence type="ECO:0000256" key="2">
    <source>
        <dbReference type="ARBA" id="ARBA00023002"/>
    </source>
</evidence>
<proteinExistence type="inferred from homology"/>
<dbReference type="AlphaFoldDB" id="A0A7K1L4N7"/>
<dbReference type="InterPro" id="IPR057326">
    <property type="entry name" value="KR_dom"/>
</dbReference>
<keyword evidence="2" id="KW-0560">Oxidoreductase</keyword>
<dbReference type="SMART" id="SM00822">
    <property type="entry name" value="PKS_KR"/>
    <property type="match status" value="1"/>
</dbReference>
<dbReference type="PROSITE" id="PS00061">
    <property type="entry name" value="ADH_SHORT"/>
    <property type="match status" value="1"/>
</dbReference>
<dbReference type="Gene3D" id="3.40.50.720">
    <property type="entry name" value="NAD(P)-binding Rossmann-like Domain"/>
    <property type="match status" value="1"/>
</dbReference>
<name>A0A7K1L4N7_9ACTN</name>
<keyword evidence="5" id="KW-1185">Reference proteome</keyword>
<comment type="similarity">
    <text evidence="1">Belongs to the short-chain dehydrogenases/reductases (SDR) family.</text>
</comment>
<dbReference type="PANTHER" id="PTHR42879">
    <property type="entry name" value="3-OXOACYL-(ACYL-CARRIER-PROTEIN) REDUCTASE"/>
    <property type="match status" value="1"/>
</dbReference>
<dbReference type="FunFam" id="3.40.50.720:FF:000173">
    <property type="entry name" value="3-oxoacyl-[acyl-carrier protein] reductase"/>
    <property type="match status" value="1"/>
</dbReference>
<dbReference type="PRINTS" id="PR00080">
    <property type="entry name" value="SDRFAMILY"/>
</dbReference>
<evidence type="ECO:0000313" key="5">
    <source>
        <dbReference type="Proteomes" id="UP000432015"/>
    </source>
</evidence>
<accession>A0A7K1L4N7</accession>
<evidence type="ECO:0000256" key="1">
    <source>
        <dbReference type="ARBA" id="ARBA00006484"/>
    </source>
</evidence>
<dbReference type="PANTHER" id="PTHR42879:SF2">
    <property type="entry name" value="3-OXOACYL-[ACYL-CARRIER-PROTEIN] REDUCTASE FABG"/>
    <property type="match status" value="1"/>
</dbReference>
<dbReference type="GO" id="GO:0032787">
    <property type="term" value="P:monocarboxylic acid metabolic process"/>
    <property type="evidence" value="ECO:0007669"/>
    <property type="project" value="UniProtKB-ARBA"/>
</dbReference>
<comment type="caution">
    <text evidence="4">The sequence shown here is derived from an EMBL/GenBank/DDBJ whole genome shotgun (WGS) entry which is preliminary data.</text>
</comment>
<dbReference type="InterPro" id="IPR020904">
    <property type="entry name" value="Sc_DH/Rdtase_CS"/>
</dbReference>
<dbReference type="PRINTS" id="PR00081">
    <property type="entry name" value="GDHRDH"/>
</dbReference>
<dbReference type="InterPro" id="IPR036291">
    <property type="entry name" value="NAD(P)-bd_dom_sf"/>
</dbReference>
<sequence>MKLHDRIALVTGASRGIGRAVALALAREGAAVAVNYRSREEDALAVVKEIEALGGRAVALRADVADPGAAADLVAAATESLGGLHILVNNAGISDDGLVYGRPPGAWLEVMKVNFGGAYHCTSAAMGHLMAQRDGAIVNISSVMGERGWIGQANYSASKGALNAFTRSTAVELARFGVRVNAVCAGFTPTDLVGSLLEDETGKRIKKQVPLRSFAAAEQIAAVAVFLAGPDAAYMTGELVRADGGFAAQLGVGRP</sequence>
<protein>
    <submittedName>
        <fullName evidence="4">SDR family oxidoreductase</fullName>
    </submittedName>
</protein>
<evidence type="ECO:0000313" key="4">
    <source>
        <dbReference type="EMBL" id="MUN39387.1"/>
    </source>
</evidence>
<dbReference type="Proteomes" id="UP000432015">
    <property type="component" value="Unassembled WGS sequence"/>
</dbReference>